<proteinExistence type="predicted"/>
<keyword evidence="2" id="KW-1185">Reference proteome</keyword>
<protein>
    <submittedName>
        <fullName evidence="1">Uncharacterized protein</fullName>
    </submittedName>
</protein>
<evidence type="ECO:0000313" key="1">
    <source>
        <dbReference type="EMBL" id="KAH7428557.1"/>
    </source>
</evidence>
<accession>A0A8T2TYK4</accession>
<comment type="caution">
    <text evidence="1">The sequence shown here is derived from an EMBL/GenBank/DDBJ whole genome shotgun (WGS) entry which is preliminary data.</text>
</comment>
<evidence type="ECO:0000313" key="2">
    <source>
        <dbReference type="Proteomes" id="UP000825935"/>
    </source>
</evidence>
<organism evidence="1 2">
    <name type="scientific">Ceratopteris richardii</name>
    <name type="common">Triangle waterfern</name>
    <dbReference type="NCBI Taxonomy" id="49495"/>
    <lineage>
        <taxon>Eukaryota</taxon>
        <taxon>Viridiplantae</taxon>
        <taxon>Streptophyta</taxon>
        <taxon>Embryophyta</taxon>
        <taxon>Tracheophyta</taxon>
        <taxon>Polypodiopsida</taxon>
        <taxon>Polypodiidae</taxon>
        <taxon>Polypodiales</taxon>
        <taxon>Pteridineae</taxon>
        <taxon>Pteridaceae</taxon>
        <taxon>Parkerioideae</taxon>
        <taxon>Ceratopteris</taxon>
    </lineage>
</organism>
<dbReference type="OrthoDB" id="1937290at2759"/>
<reference evidence="1" key="1">
    <citation type="submission" date="2021-08" db="EMBL/GenBank/DDBJ databases">
        <title>WGS assembly of Ceratopteris richardii.</title>
        <authorList>
            <person name="Marchant D.B."/>
            <person name="Chen G."/>
            <person name="Jenkins J."/>
            <person name="Shu S."/>
            <person name="Leebens-Mack J."/>
            <person name="Grimwood J."/>
            <person name="Schmutz J."/>
            <person name="Soltis P."/>
            <person name="Soltis D."/>
            <person name="Chen Z.-H."/>
        </authorList>
    </citation>
    <scope>NUCLEOTIDE SEQUENCE</scope>
    <source>
        <strain evidence="1">Whitten #5841</strain>
        <tissue evidence="1">Leaf</tissue>
    </source>
</reference>
<name>A0A8T2TYK4_CERRI</name>
<dbReference type="EMBL" id="CM035414">
    <property type="protein sequence ID" value="KAH7428557.1"/>
    <property type="molecule type" value="Genomic_DNA"/>
</dbReference>
<gene>
    <name evidence="1" type="ORF">KP509_09G006900</name>
</gene>
<dbReference type="AlphaFoldDB" id="A0A8T2TYK4"/>
<dbReference type="Proteomes" id="UP000825935">
    <property type="component" value="Chromosome 9"/>
</dbReference>
<sequence>MGFCGQSKGFTVRELNRKCKFCAHTWDGGVNRLRAHIIGLRGYGVGKCDNVSQDAKDACRRIHGKVPLSEQSQGESHVFGNVSLGNLETVQVVMFLKGQEKQREHWTKFGMLS</sequence>